<dbReference type="Pfam" id="PF03466">
    <property type="entry name" value="LysR_substrate"/>
    <property type="match status" value="1"/>
</dbReference>
<dbReference type="FunFam" id="1.10.10.10:FF:000001">
    <property type="entry name" value="LysR family transcriptional regulator"/>
    <property type="match status" value="1"/>
</dbReference>
<dbReference type="GO" id="GO:0003700">
    <property type="term" value="F:DNA-binding transcription factor activity"/>
    <property type="evidence" value="ECO:0007669"/>
    <property type="project" value="InterPro"/>
</dbReference>
<dbReference type="PRINTS" id="PR00039">
    <property type="entry name" value="HTHLYSR"/>
</dbReference>
<evidence type="ECO:0000256" key="2">
    <source>
        <dbReference type="ARBA" id="ARBA00023015"/>
    </source>
</evidence>
<proteinExistence type="inferred from homology"/>
<keyword evidence="2" id="KW-0805">Transcription regulation</keyword>
<dbReference type="AlphaFoldDB" id="A0A6P2X9F0"/>
<accession>A0A6P2X9F0</accession>
<dbReference type="GO" id="GO:0003677">
    <property type="term" value="F:DNA binding"/>
    <property type="evidence" value="ECO:0007669"/>
    <property type="project" value="UniProtKB-KW"/>
</dbReference>
<dbReference type="RefSeq" id="WP_175012726.1">
    <property type="nucleotide sequence ID" value="NZ_CABVQN010000012.1"/>
</dbReference>
<dbReference type="GO" id="GO:0005829">
    <property type="term" value="C:cytosol"/>
    <property type="evidence" value="ECO:0007669"/>
    <property type="project" value="TreeGrafter"/>
</dbReference>
<dbReference type="SUPFAM" id="SSF46785">
    <property type="entry name" value="Winged helix' DNA-binding domain"/>
    <property type="match status" value="1"/>
</dbReference>
<reference evidence="6 7" key="1">
    <citation type="submission" date="2019-09" db="EMBL/GenBank/DDBJ databases">
        <authorList>
            <person name="Depoorter E."/>
        </authorList>
    </citation>
    <scope>NUCLEOTIDE SEQUENCE [LARGE SCALE GENOMIC DNA]</scope>
    <source>
        <strain evidence="6">R-39750</strain>
    </source>
</reference>
<dbReference type="InterPro" id="IPR000847">
    <property type="entry name" value="LysR_HTH_N"/>
</dbReference>
<evidence type="ECO:0000259" key="5">
    <source>
        <dbReference type="PROSITE" id="PS50931"/>
    </source>
</evidence>
<keyword evidence="3 6" id="KW-0238">DNA-binding</keyword>
<dbReference type="InterPro" id="IPR036388">
    <property type="entry name" value="WH-like_DNA-bd_sf"/>
</dbReference>
<comment type="similarity">
    <text evidence="1">Belongs to the LysR transcriptional regulatory family.</text>
</comment>
<evidence type="ECO:0000313" key="7">
    <source>
        <dbReference type="Proteomes" id="UP000494110"/>
    </source>
</evidence>
<dbReference type="Pfam" id="PF00126">
    <property type="entry name" value="HTH_1"/>
    <property type="match status" value="1"/>
</dbReference>
<evidence type="ECO:0000313" key="6">
    <source>
        <dbReference type="EMBL" id="VWD05075.1"/>
    </source>
</evidence>
<dbReference type="Proteomes" id="UP000494110">
    <property type="component" value="Unassembled WGS sequence"/>
</dbReference>
<organism evidence="6 7">
    <name type="scientific">Burkholderia lata (strain ATCC 17760 / DSM 23089 / LMG 22485 / NCIMB 9086 / R18194 / 383)</name>
    <dbReference type="NCBI Taxonomy" id="482957"/>
    <lineage>
        <taxon>Bacteria</taxon>
        <taxon>Pseudomonadati</taxon>
        <taxon>Pseudomonadota</taxon>
        <taxon>Betaproteobacteria</taxon>
        <taxon>Burkholderiales</taxon>
        <taxon>Burkholderiaceae</taxon>
        <taxon>Burkholderia</taxon>
        <taxon>Burkholderia cepacia complex</taxon>
    </lineage>
</organism>
<name>A0A6P2X9F0_BURL3</name>
<dbReference type="Gene3D" id="3.40.190.290">
    <property type="match status" value="1"/>
</dbReference>
<dbReference type="PROSITE" id="PS50931">
    <property type="entry name" value="HTH_LYSR"/>
    <property type="match status" value="1"/>
</dbReference>
<keyword evidence="4" id="KW-0804">Transcription</keyword>
<dbReference type="InterPro" id="IPR036390">
    <property type="entry name" value="WH_DNA-bd_sf"/>
</dbReference>
<feature type="domain" description="HTH lysR-type" evidence="5">
    <location>
        <begin position="1"/>
        <end position="60"/>
    </location>
</feature>
<protein>
    <submittedName>
        <fullName evidence="6">DNA-binding transcriptional regulator CynR</fullName>
    </submittedName>
</protein>
<sequence length="297" mass="32350">MEATDRQLRYFICIAESGTLSKAADMLDQTQSGLSKQLAALESSIGQSLFVRTGRGVELTEAGMVLFNAVQPAYRDIDVAVESVRRQGVTQGTVRLATVHTLSYYFTADLVARFIGTHPQVNLSILGRSSPEVVALVECGKADIGLVYDSVVDAESLVSHPLFDDDMALIVRVDSPLAGPQDLTRIPLRLVGFPAHYALRRMLQSAGLQPEFSAEAETIDTMLELVSSGVGDCVLPLNIPDRLLANYGLRKLPVESPMLRRRVVVITHAGKRQTPLMKAFLQCTTKLADELRGGQPE</sequence>
<dbReference type="InterPro" id="IPR050950">
    <property type="entry name" value="HTH-type_LysR_regulators"/>
</dbReference>
<dbReference type="SUPFAM" id="SSF53850">
    <property type="entry name" value="Periplasmic binding protein-like II"/>
    <property type="match status" value="1"/>
</dbReference>
<dbReference type="Gene3D" id="1.10.10.10">
    <property type="entry name" value="Winged helix-like DNA-binding domain superfamily/Winged helix DNA-binding domain"/>
    <property type="match status" value="1"/>
</dbReference>
<dbReference type="EMBL" id="CABVQN010000012">
    <property type="protein sequence ID" value="VWD05075.1"/>
    <property type="molecule type" value="Genomic_DNA"/>
</dbReference>
<gene>
    <name evidence="6" type="ORF">BLA39750_02828</name>
</gene>
<evidence type="ECO:0000256" key="1">
    <source>
        <dbReference type="ARBA" id="ARBA00009437"/>
    </source>
</evidence>
<evidence type="ECO:0000256" key="3">
    <source>
        <dbReference type="ARBA" id="ARBA00023125"/>
    </source>
</evidence>
<evidence type="ECO:0000256" key="4">
    <source>
        <dbReference type="ARBA" id="ARBA00023163"/>
    </source>
</evidence>
<dbReference type="InterPro" id="IPR005119">
    <property type="entry name" value="LysR_subst-bd"/>
</dbReference>
<dbReference type="CDD" id="cd05466">
    <property type="entry name" value="PBP2_LTTR_substrate"/>
    <property type="match status" value="1"/>
</dbReference>
<dbReference type="PANTHER" id="PTHR30419">
    <property type="entry name" value="HTH-TYPE TRANSCRIPTIONAL REGULATOR YBHD"/>
    <property type="match status" value="1"/>
</dbReference>